<dbReference type="PATRIC" id="fig|980422.3.peg.607"/>
<dbReference type="GO" id="GO:0044183">
    <property type="term" value="F:protein folding chaperone"/>
    <property type="evidence" value="ECO:0007669"/>
    <property type="project" value="InterPro"/>
</dbReference>
<dbReference type="GO" id="GO:0051087">
    <property type="term" value="F:protein-folding chaperone binding"/>
    <property type="evidence" value="ECO:0007669"/>
    <property type="project" value="TreeGrafter"/>
</dbReference>
<dbReference type="PRINTS" id="PR00297">
    <property type="entry name" value="CHAPERONIN10"/>
</dbReference>
<dbReference type="SUPFAM" id="SSF50129">
    <property type="entry name" value="GroES-like"/>
    <property type="match status" value="1"/>
</dbReference>
<evidence type="ECO:0000256" key="2">
    <source>
        <dbReference type="ARBA" id="ARBA00023186"/>
    </source>
</evidence>
<dbReference type="Gene3D" id="2.30.33.40">
    <property type="entry name" value="GroES chaperonin"/>
    <property type="match status" value="1"/>
</dbReference>
<dbReference type="EMBL" id="CP002548">
    <property type="protein sequence ID" value="AGL90577.1"/>
    <property type="molecule type" value="Genomic_DNA"/>
</dbReference>
<reference evidence="4 5" key="1">
    <citation type="journal article" date="2013" name="BMC Genomics">
        <title>Comparison of the complete genome sequence of two closely related isolates of 'Candidatus Phytoplasma australiense' reveals genome plasticity.</title>
        <authorList>
            <person name="Andersen M.T."/>
            <person name="Liefting L.W."/>
            <person name="Havukkala I."/>
            <person name="Beever R.E."/>
        </authorList>
    </citation>
    <scope>NUCLEOTIDE SEQUENCE [LARGE SCALE GENOMIC DNA]</scope>
    <source>
        <strain evidence="4 5">NZSb11</strain>
    </source>
</reference>
<dbReference type="Proteomes" id="UP000013941">
    <property type="component" value="Chromosome"/>
</dbReference>
<dbReference type="GO" id="GO:0051082">
    <property type="term" value="F:unfolded protein binding"/>
    <property type="evidence" value="ECO:0007669"/>
    <property type="project" value="TreeGrafter"/>
</dbReference>
<comment type="function">
    <text evidence="3">Together with the chaperonin GroEL, plays an essential role in assisting protein folding. The GroEL-GroES system forms a nano-cage that allows encapsulation of the non-native substrate proteins and provides a physical environment optimized to promote and accelerate protein folding. GroES binds to the apical surface of the GroEL ring, thereby capping the opening of the GroEL channel.</text>
</comment>
<dbReference type="GO" id="GO:0005524">
    <property type="term" value="F:ATP binding"/>
    <property type="evidence" value="ECO:0007669"/>
    <property type="project" value="InterPro"/>
</dbReference>
<accession>R4RXG0</accession>
<evidence type="ECO:0000313" key="5">
    <source>
        <dbReference type="Proteomes" id="UP000013941"/>
    </source>
</evidence>
<dbReference type="HOGENOM" id="CLU_132825_2_3_14"/>
<dbReference type="PANTHER" id="PTHR10772:SF63">
    <property type="entry name" value="20 KDA CHAPERONIN, CHLOROPLASTIC"/>
    <property type="match status" value="1"/>
</dbReference>
<sequence length="112" mass="12523">MAIKMLKCQVYFNFDILNLKGETRMQKTITPLCDNVVLKLKIEDTKTQSGILLALSEKEKSSVGVVVAVGPKVEGLKKDDEVVYKSYSGSKINLQEEEYLIVSVKDILAQIK</sequence>
<evidence type="ECO:0000256" key="3">
    <source>
        <dbReference type="RuleBase" id="RU000535"/>
    </source>
</evidence>
<name>R4RXG0_PHYAS</name>
<dbReference type="InterPro" id="IPR020818">
    <property type="entry name" value="Chaperonin_GroES"/>
</dbReference>
<dbReference type="PANTHER" id="PTHR10772">
    <property type="entry name" value="10 KDA HEAT SHOCK PROTEIN"/>
    <property type="match status" value="1"/>
</dbReference>
<dbReference type="AlphaFoldDB" id="R4RXG0"/>
<evidence type="ECO:0000313" key="4">
    <source>
        <dbReference type="EMBL" id="AGL90577.1"/>
    </source>
</evidence>
<keyword evidence="5" id="KW-1185">Reference proteome</keyword>
<keyword evidence="2 3" id="KW-0143">Chaperone</keyword>
<comment type="subunit">
    <text evidence="3">Heptamer of 7 subunits arranged in a ring.</text>
</comment>
<gene>
    <name evidence="4" type="primary">groS</name>
    <name evidence="4" type="ORF">SLY_0662</name>
</gene>
<organism evidence="4 5">
    <name type="scientific">Strawberry lethal yellows phytoplasma (CPA) str. NZSb11</name>
    <dbReference type="NCBI Taxonomy" id="980422"/>
    <lineage>
        <taxon>Bacteria</taxon>
        <taxon>Bacillati</taxon>
        <taxon>Mycoplasmatota</taxon>
        <taxon>Mollicutes</taxon>
        <taxon>Acholeplasmatales</taxon>
        <taxon>Acholeplasmataceae</taxon>
        <taxon>Candidatus Phytoplasma</taxon>
        <taxon>16SrXII (Stolbur group)</taxon>
    </lineage>
</organism>
<dbReference type="InterPro" id="IPR037124">
    <property type="entry name" value="Chaperonin_GroES_sf"/>
</dbReference>
<dbReference type="SMART" id="SM00883">
    <property type="entry name" value="Cpn10"/>
    <property type="match status" value="1"/>
</dbReference>
<dbReference type="GO" id="GO:0046872">
    <property type="term" value="F:metal ion binding"/>
    <property type="evidence" value="ECO:0007669"/>
    <property type="project" value="TreeGrafter"/>
</dbReference>
<proteinExistence type="inferred from homology"/>
<protein>
    <recommendedName>
        <fullName evidence="3">10 kDa chaperonin</fullName>
    </recommendedName>
</protein>
<evidence type="ECO:0000256" key="1">
    <source>
        <dbReference type="ARBA" id="ARBA00006975"/>
    </source>
</evidence>
<dbReference type="KEGG" id="nzs:SLY_0662"/>
<dbReference type="Pfam" id="PF00166">
    <property type="entry name" value="Cpn10"/>
    <property type="match status" value="1"/>
</dbReference>
<dbReference type="InterPro" id="IPR011032">
    <property type="entry name" value="GroES-like_sf"/>
</dbReference>
<dbReference type="CDD" id="cd00320">
    <property type="entry name" value="cpn10"/>
    <property type="match status" value="1"/>
</dbReference>
<comment type="similarity">
    <text evidence="1 3">Belongs to the GroES chaperonin family.</text>
</comment>